<organism evidence="1 2">
    <name type="scientific">Kyrpidia spormannii</name>
    <dbReference type="NCBI Taxonomy" id="2055160"/>
    <lineage>
        <taxon>Bacteria</taxon>
        <taxon>Bacillati</taxon>
        <taxon>Bacillota</taxon>
        <taxon>Bacilli</taxon>
        <taxon>Bacillales</taxon>
        <taxon>Alicyclobacillaceae</taxon>
        <taxon>Kyrpidia</taxon>
    </lineage>
</organism>
<name>A0ACA8Z7K5_9BACL</name>
<evidence type="ECO:0000313" key="2">
    <source>
        <dbReference type="Proteomes" id="UP000501793"/>
    </source>
</evidence>
<keyword evidence="2" id="KW-1185">Reference proteome</keyword>
<dbReference type="Proteomes" id="UP000501793">
    <property type="component" value="Chromosome"/>
</dbReference>
<accession>A0ACA8Z7K5</accession>
<protein>
    <submittedName>
        <fullName evidence="1">Uncharacterized protein</fullName>
    </submittedName>
</protein>
<proteinExistence type="predicted"/>
<gene>
    <name evidence="1" type="ORF">FAVT5_0639</name>
</gene>
<dbReference type="EMBL" id="LR792684">
    <property type="protein sequence ID" value="CAB3389977.1"/>
    <property type="molecule type" value="Genomic_DNA"/>
</dbReference>
<sequence>MSISVTEFIERNERGQSPGMRQPSLRLLLNPESLRGQLLLC</sequence>
<reference evidence="1" key="1">
    <citation type="submission" date="2020-04" db="EMBL/GenBank/DDBJ databases">
        <authorList>
            <person name="Hogendoorn C."/>
        </authorList>
    </citation>
    <scope>NUCLEOTIDE SEQUENCE</scope>
    <source>
        <strain evidence="1">FAVT5</strain>
    </source>
</reference>
<evidence type="ECO:0000313" key="1">
    <source>
        <dbReference type="EMBL" id="CAB3389977.1"/>
    </source>
</evidence>